<feature type="domain" description="FAD-binding" evidence="5">
    <location>
        <begin position="3"/>
        <end position="328"/>
    </location>
</feature>
<dbReference type="NCBIfam" id="NF005243">
    <property type="entry name" value="PRK06753.1"/>
    <property type="match status" value="1"/>
</dbReference>
<dbReference type="PANTHER" id="PTHR46496:SF1">
    <property type="entry name" value="ZEAXANTHIN EPOXIDASE, CHLOROPLASTIC"/>
    <property type="match status" value="1"/>
</dbReference>
<evidence type="ECO:0000256" key="1">
    <source>
        <dbReference type="ARBA" id="ARBA00001974"/>
    </source>
</evidence>
<evidence type="ECO:0000313" key="6">
    <source>
        <dbReference type="EMBL" id="EKU48979.1"/>
    </source>
</evidence>
<dbReference type="GO" id="GO:0071949">
    <property type="term" value="F:FAD binding"/>
    <property type="evidence" value="ECO:0007669"/>
    <property type="project" value="InterPro"/>
</dbReference>
<dbReference type="SUPFAM" id="SSF51905">
    <property type="entry name" value="FAD/NAD(P)-binding domain"/>
    <property type="match status" value="1"/>
</dbReference>
<dbReference type="Gene3D" id="3.50.50.60">
    <property type="entry name" value="FAD/NAD(P)-binding domain"/>
    <property type="match status" value="1"/>
</dbReference>
<dbReference type="InterPro" id="IPR002938">
    <property type="entry name" value="FAD-bd"/>
</dbReference>
<name>K9ANV5_9STAP</name>
<keyword evidence="4" id="KW-0560">Oxidoreductase</keyword>
<keyword evidence="7" id="KW-1185">Reference proteome</keyword>
<dbReference type="EMBL" id="AMSQ01000005">
    <property type="protein sequence ID" value="EKU48979.1"/>
    <property type="molecule type" value="Genomic_DNA"/>
</dbReference>
<dbReference type="GO" id="GO:0016491">
    <property type="term" value="F:oxidoreductase activity"/>
    <property type="evidence" value="ECO:0007669"/>
    <property type="project" value="UniProtKB-KW"/>
</dbReference>
<dbReference type="eggNOG" id="COG0654">
    <property type="taxonomic scope" value="Bacteria"/>
</dbReference>
<evidence type="ECO:0000313" key="7">
    <source>
        <dbReference type="Proteomes" id="UP000009885"/>
    </source>
</evidence>
<sequence length="375" mass="42124">MRIAIIGAGIGGLTLASLLTNTTHDVHIFERKGSLTDIGAGIGLGGNVLQKLGNHDLAKGIKNAGHVLNQLEMRNDQNKLLSQVKLDGQTTNVTLLRQDLIDVLATYVKQENIHFNREIKNVHQKEQEVDITDNHGDTLTFDLVIGADGIRSNMRQALGFENKVKYQGYTCFRGVVEDFQLKENHTGVEYWGKTGRVGIVPLLNDKAYWFITINTKENDPKYKTFAKPHLQALFNHYPNEVRQLLDKQGETNILLHDIYDLEPLKTFVKGRVVLLGDAAHATTPNMGQGAGQAMEDAIVLSNCLKDQPHLEDALNRYNKLRVKHTKKVTLKSRKIGKIAQYQNKLMTSMRDTVMAKTPNKLISNQTKFIYKSKES</sequence>
<evidence type="ECO:0000259" key="5">
    <source>
        <dbReference type="Pfam" id="PF01494"/>
    </source>
</evidence>
<reference evidence="6 7" key="1">
    <citation type="journal article" date="2013" name="Genome Announc.">
        <title>Genome Sequence of Staphylococcus massiliensis Strain S46, Isolated from the Surface of Healthy Human Skin.</title>
        <authorList>
            <person name="Srivastav R."/>
            <person name="Singh A."/>
            <person name="Jangir P.K."/>
            <person name="Kumari C."/>
            <person name="Muduli S."/>
            <person name="Sharma R."/>
        </authorList>
    </citation>
    <scope>NUCLEOTIDE SEQUENCE [LARGE SCALE GENOMIC DNA]</scope>
    <source>
        <strain evidence="6 7">S46</strain>
    </source>
</reference>
<evidence type="ECO:0000256" key="3">
    <source>
        <dbReference type="ARBA" id="ARBA00022827"/>
    </source>
</evidence>
<dbReference type="PANTHER" id="PTHR46496">
    <property type="match status" value="1"/>
</dbReference>
<organism evidence="6 7">
    <name type="scientific">Staphylococcus massiliensis S46</name>
    <dbReference type="NCBI Taxonomy" id="1229783"/>
    <lineage>
        <taxon>Bacteria</taxon>
        <taxon>Bacillati</taxon>
        <taxon>Bacillota</taxon>
        <taxon>Bacilli</taxon>
        <taxon>Bacillales</taxon>
        <taxon>Staphylococcaceae</taxon>
        <taxon>Staphylococcus</taxon>
    </lineage>
</organism>
<dbReference type="OrthoDB" id="9766816at2"/>
<protein>
    <recommendedName>
        <fullName evidence="5">FAD-binding domain-containing protein</fullName>
    </recommendedName>
</protein>
<proteinExistence type="predicted"/>
<gene>
    <name evidence="6" type="ORF">C273_04210</name>
</gene>
<comment type="caution">
    <text evidence="6">The sequence shown here is derived from an EMBL/GenBank/DDBJ whole genome shotgun (WGS) entry which is preliminary data.</text>
</comment>
<accession>K9ANV5</accession>
<dbReference type="STRING" id="1229783.C273_04210"/>
<comment type="cofactor">
    <cofactor evidence="1">
        <name>FAD</name>
        <dbReference type="ChEBI" id="CHEBI:57692"/>
    </cofactor>
</comment>
<dbReference type="InterPro" id="IPR036188">
    <property type="entry name" value="FAD/NAD-bd_sf"/>
</dbReference>
<dbReference type="AlphaFoldDB" id="K9ANV5"/>
<keyword evidence="3" id="KW-0274">FAD</keyword>
<evidence type="ECO:0000256" key="2">
    <source>
        <dbReference type="ARBA" id="ARBA00022630"/>
    </source>
</evidence>
<evidence type="ECO:0000256" key="4">
    <source>
        <dbReference type="ARBA" id="ARBA00023002"/>
    </source>
</evidence>
<dbReference type="Proteomes" id="UP000009885">
    <property type="component" value="Unassembled WGS sequence"/>
</dbReference>
<dbReference type="Pfam" id="PF01494">
    <property type="entry name" value="FAD_binding_3"/>
    <property type="match status" value="1"/>
</dbReference>
<dbReference type="RefSeq" id="WP_009382869.1">
    <property type="nucleotide sequence ID" value="NZ_AMSQ01000005.1"/>
</dbReference>
<dbReference type="PATRIC" id="fig|1229783.3.peg.847"/>
<keyword evidence="2" id="KW-0285">Flavoprotein</keyword>
<dbReference type="PRINTS" id="PR00420">
    <property type="entry name" value="RNGMNOXGNASE"/>
</dbReference>